<name>A0ABV9JLZ8_9GAMM</name>
<comment type="caution">
    <text evidence="1">The sequence shown here is derived from an EMBL/GenBank/DDBJ whole genome shotgun (WGS) entry which is preliminary data.</text>
</comment>
<keyword evidence="2" id="KW-1185">Reference proteome</keyword>
<dbReference type="RefSeq" id="WP_377333747.1">
    <property type="nucleotide sequence ID" value="NZ_JBHSGB010000010.1"/>
</dbReference>
<dbReference type="EMBL" id="JBHSGB010000010">
    <property type="protein sequence ID" value="MFC4655283.1"/>
    <property type="molecule type" value="Genomic_DNA"/>
</dbReference>
<gene>
    <name evidence="1" type="ORF">ACFO3I_09705</name>
</gene>
<protein>
    <submittedName>
        <fullName evidence="1">DUF432 domain-containing protein</fullName>
    </submittedName>
</protein>
<evidence type="ECO:0000313" key="2">
    <source>
        <dbReference type="Proteomes" id="UP001595962"/>
    </source>
</evidence>
<accession>A0ABV9JLZ8</accession>
<reference evidence="2" key="1">
    <citation type="journal article" date="2019" name="Int. J. Syst. Evol. Microbiol.">
        <title>The Global Catalogue of Microorganisms (GCM) 10K type strain sequencing project: providing services to taxonomists for standard genome sequencing and annotation.</title>
        <authorList>
            <consortium name="The Broad Institute Genomics Platform"/>
            <consortium name="The Broad Institute Genome Sequencing Center for Infectious Disease"/>
            <person name="Wu L."/>
            <person name="Ma J."/>
        </authorList>
    </citation>
    <scope>NUCLEOTIDE SEQUENCE [LARGE SCALE GENOMIC DNA]</scope>
    <source>
        <strain evidence="2">DT28</strain>
    </source>
</reference>
<organism evidence="1 2">
    <name type="scientific">Rheinheimera marina</name>
    <dbReference type="NCBI Taxonomy" id="1774958"/>
    <lineage>
        <taxon>Bacteria</taxon>
        <taxon>Pseudomonadati</taxon>
        <taxon>Pseudomonadota</taxon>
        <taxon>Gammaproteobacteria</taxon>
        <taxon>Chromatiales</taxon>
        <taxon>Chromatiaceae</taxon>
        <taxon>Rheinheimera</taxon>
    </lineage>
</organism>
<dbReference type="Proteomes" id="UP001595962">
    <property type="component" value="Unassembled WGS sequence"/>
</dbReference>
<proteinExistence type="predicted"/>
<dbReference type="InterPro" id="IPR007366">
    <property type="entry name" value="DUF432"/>
</dbReference>
<evidence type="ECO:0000313" key="1">
    <source>
        <dbReference type="EMBL" id="MFC4655283.1"/>
    </source>
</evidence>
<sequence length="268" mass="31249">MWLDPQSQWWQAQTLNHQQVVRLQIGPLVVYLQRKTGEWWLHTEQLTEPEQNMAHASYLPEWPLHKVFSRYVFTHEPLQFCLTPLLQDRPVVVKTRQPVYLPVGEEVTFYISSPVVIRLELKQPDILLQELPTQRLSDTWFGPNTQAGELCYADKTQARHSKEELPARAHRAITPIRVKNNSSQMMSIEKLSLPLPFLSLYGLPDGSLWTDLVQIDHQNDAELSRLNIHKQMPPGHANAIRLSRPRQAFEKHGLFRVFSDLFQHTERS</sequence>
<dbReference type="Pfam" id="PF04254">
    <property type="entry name" value="DUF432"/>
    <property type="match status" value="1"/>
</dbReference>